<organism evidence="2 3">
    <name type="scientific">Mytilus edulis</name>
    <name type="common">Blue mussel</name>
    <dbReference type="NCBI Taxonomy" id="6550"/>
    <lineage>
        <taxon>Eukaryota</taxon>
        <taxon>Metazoa</taxon>
        <taxon>Spiralia</taxon>
        <taxon>Lophotrochozoa</taxon>
        <taxon>Mollusca</taxon>
        <taxon>Bivalvia</taxon>
        <taxon>Autobranchia</taxon>
        <taxon>Pteriomorphia</taxon>
        <taxon>Mytilida</taxon>
        <taxon>Mytiloidea</taxon>
        <taxon>Mytilidae</taxon>
        <taxon>Mytilinae</taxon>
        <taxon>Mytilus</taxon>
    </lineage>
</organism>
<accession>A0A8S3UUB3</accession>
<keyword evidence="3" id="KW-1185">Reference proteome</keyword>
<dbReference type="Proteomes" id="UP000683360">
    <property type="component" value="Unassembled WGS sequence"/>
</dbReference>
<dbReference type="EMBL" id="CAJPWZ010002952">
    <property type="protein sequence ID" value="CAG2248919.1"/>
    <property type="molecule type" value="Genomic_DNA"/>
</dbReference>
<dbReference type="OrthoDB" id="6086925at2759"/>
<name>A0A8S3UUB3_MYTED</name>
<proteinExistence type="predicted"/>
<dbReference type="InterPro" id="IPR051077">
    <property type="entry name" value="Ca-dependent_lectin"/>
</dbReference>
<dbReference type="PANTHER" id="PTHR24024">
    <property type="entry name" value="PULMONARY SURFACTANT-ASSOCIATED PROTEIN A"/>
    <property type="match status" value="1"/>
</dbReference>
<evidence type="ECO:0000313" key="2">
    <source>
        <dbReference type="EMBL" id="CAG2248919.1"/>
    </source>
</evidence>
<evidence type="ECO:0000313" key="3">
    <source>
        <dbReference type="Proteomes" id="UP000683360"/>
    </source>
</evidence>
<keyword evidence="1" id="KW-0175">Coiled coil</keyword>
<gene>
    <name evidence="2" type="ORF">MEDL_60729</name>
</gene>
<dbReference type="AlphaFoldDB" id="A0A8S3UUB3"/>
<sequence>MLHFIGFATGQRYDTTKYTDRFGGPANFLCLPNNPELSNRTIPGNSFIYGTEYEENFLHSDSDSEDVPCAFCRSNGSASTAMFPGRKTCYDGWKMEYLGYIMSGYFGYRASSYICVDIDGEYVQGGKPDIDGQALYATGTKCGTLPCPPYNDNLAVYCVFLLYFFVVAITLGHNDDTGDINKRLLLNDPDIAATRLANVEAAIQNLKGEVSKLKVDLKTEQTRNVQHETKISQMTQSLRMIQEYGSSYIRWGRTQCDGANSELVYSGYAAGQIYYDSKYTTRFGGPGNMLCLPNNPELSNRTAPGNSNIYGSEFEESTFGHGSRQEDVPCALCRSRNSTTSVMIPGRKTCFKGWKIEYNGLLASSCNTCKASSYVCVDKNPEYIPGGETNDNQNLLYTTGTICGSLPCPPYHNNLELLCVVCSK</sequence>
<feature type="coiled-coil region" evidence="1">
    <location>
        <begin position="196"/>
        <end position="223"/>
    </location>
</feature>
<reference evidence="2" key="1">
    <citation type="submission" date="2021-03" db="EMBL/GenBank/DDBJ databases">
        <authorList>
            <person name="Bekaert M."/>
        </authorList>
    </citation>
    <scope>NUCLEOTIDE SEQUENCE</scope>
</reference>
<comment type="caution">
    <text evidence="2">The sequence shown here is derived from an EMBL/GenBank/DDBJ whole genome shotgun (WGS) entry which is preliminary data.</text>
</comment>
<dbReference type="PANTHER" id="PTHR24024:SF18">
    <property type="entry name" value="SHORT-CHAIN COLLAGEN C4-LIKE"/>
    <property type="match status" value="1"/>
</dbReference>
<evidence type="ECO:0000256" key="1">
    <source>
        <dbReference type="SAM" id="Coils"/>
    </source>
</evidence>
<protein>
    <submittedName>
        <fullName evidence="2">Uncharacterized protein</fullName>
    </submittedName>
</protein>
<dbReference type="GO" id="GO:0005615">
    <property type="term" value="C:extracellular space"/>
    <property type="evidence" value="ECO:0007669"/>
    <property type="project" value="TreeGrafter"/>
</dbReference>